<organism evidence="10 11">
    <name type="scientific">Rotaria magnacalcarata</name>
    <dbReference type="NCBI Taxonomy" id="392030"/>
    <lineage>
        <taxon>Eukaryota</taxon>
        <taxon>Metazoa</taxon>
        <taxon>Spiralia</taxon>
        <taxon>Gnathifera</taxon>
        <taxon>Rotifera</taxon>
        <taxon>Eurotatoria</taxon>
        <taxon>Bdelloidea</taxon>
        <taxon>Philodinida</taxon>
        <taxon>Philodinidae</taxon>
        <taxon>Rotaria</taxon>
    </lineage>
</organism>
<dbReference type="EMBL" id="CAJOBJ010000376">
    <property type="protein sequence ID" value="CAF3818347.1"/>
    <property type="molecule type" value="Genomic_DNA"/>
</dbReference>
<dbReference type="EMBL" id="CAJOBI010000743">
    <property type="protein sequence ID" value="CAF3842574.1"/>
    <property type="molecule type" value="Genomic_DNA"/>
</dbReference>
<sequence>MRLLETILQSETGLDLQVARDFSRSPWLKLVDGTYRYQYLQNILLPCSVEGEVSPTDDRYLFYFYEGELSDEQISMVKRQKNQ</sequence>
<evidence type="ECO:0000313" key="11">
    <source>
        <dbReference type="Proteomes" id="UP000663842"/>
    </source>
</evidence>
<dbReference type="EMBL" id="CAJOBF010003820">
    <property type="protein sequence ID" value="CAF4110492.1"/>
    <property type="molecule type" value="Genomic_DNA"/>
</dbReference>
<dbReference type="EMBL" id="CAJNOV010017713">
    <property type="protein sequence ID" value="CAF1611595.1"/>
    <property type="molecule type" value="Genomic_DNA"/>
</dbReference>
<evidence type="ECO:0000313" key="1">
    <source>
        <dbReference type="EMBL" id="CAF1595819.1"/>
    </source>
</evidence>
<dbReference type="Proteomes" id="UP000676336">
    <property type="component" value="Unassembled WGS sequence"/>
</dbReference>
<evidence type="ECO:0000313" key="12">
    <source>
        <dbReference type="Proteomes" id="UP000663866"/>
    </source>
</evidence>
<accession>A0A819VKB1</accession>
<dbReference type="EMBL" id="CAJNRE010020409">
    <property type="protein sequence ID" value="CAF2232257.1"/>
    <property type="molecule type" value="Genomic_DNA"/>
</dbReference>
<dbReference type="Proteomes" id="UP000663856">
    <property type="component" value="Unassembled WGS sequence"/>
</dbReference>
<keyword evidence="12" id="KW-1185">Reference proteome</keyword>
<dbReference type="Proteomes" id="UP000681720">
    <property type="component" value="Unassembled WGS sequence"/>
</dbReference>
<dbReference type="EMBL" id="CAJNRF010000156">
    <property type="protein sequence ID" value="CAF1942722.1"/>
    <property type="molecule type" value="Genomic_DNA"/>
</dbReference>
<evidence type="ECO:0000313" key="8">
    <source>
        <dbReference type="EMBL" id="CAF3842574.1"/>
    </source>
</evidence>
<protein>
    <submittedName>
        <fullName evidence="10">Uncharacterized protein</fullName>
    </submittedName>
</protein>
<evidence type="ECO:0000313" key="6">
    <source>
        <dbReference type="EMBL" id="CAF3758333.1"/>
    </source>
</evidence>
<dbReference type="EMBL" id="CAJNOW010011278">
    <property type="protein sequence ID" value="CAF1595819.1"/>
    <property type="molecule type" value="Genomic_DNA"/>
</dbReference>
<dbReference type="Proteomes" id="UP000663842">
    <property type="component" value="Unassembled WGS sequence"/>
</dbReference>
<dbReference type="AlphaFoldDB" id="A0A819VKB1"/>
<evidence type="ECO:0000313" key="5">
    <source>
        <dbReference type="EMBL" id="CAF2232257.1"/>
    </source>
</evidence>
<dbReference type="EMBL" id="CAJOBG010000723">
    <property type="protein sequence ID" value="CAF3849865.1"/>
    <property type="molecule type" value="Genomic_DNA"/>
</dbReference>
<dbReference type="Proteomes" id="UP000663834">
    <property type="component" value="Unassembled WGS sequence"/>
</dbReference>
<dbReference type="Proteomes" id="UP000663824">
    <property type="component" value="Unassembled WGS sequence"/>
</dbReference>
<dbReference type="Proteomes" id="UP000663887">
    <property type="component" value="Unassembled WGS sequence"/>
</dbReference>
<dbReference type="Proteomes" id="UP000663866">
    <property type="component" value="Unassembled WGS sequence"/>
</dbReference>
<evidence type="ECO:0000313" key="7">
    <source>
        <dbReference type="EMBL" id="CAF3818347.1"/>
    </source>
</evidence>
<gene>
    <name evidence="6" type="ORF">BYL167_LOCUS718</name>
    <name evidence="2" type="ORF">CJN711_LOCUS36572</name>
    <name evidence="7" type="ORF">GIL414_LOCUS2066</name>
    <name evidence="1" type="ORF">KQP761_LOCUS21699</name>
    <name evidence="5" type="ORF">MBJ925_LOCUS36952</name>
    <name evidence="9" type="ORF">OVN521_LOCUS6786</name>
    <name evidence="8" type="ORF">SMN809_LOCUS3535</name>
    <name evidence="10" type="ORF">UXM345_LOCUS22795</name>
    <name evidence="3" type="ORF">WKI299_LOCUS1966</name>
    <name evidence="4" type="ORF">XDN619_LOCUS12355</name>
</gene>
<evidence type="ECO:0000313" key="10">
    <source>
        <dbReference type="EMBL" id="CAF4110492.1"/>
    </source>
</evidence>
<proteinExistence type="predicted"/>
<evidence type="ECO:0000313" key="9">
    <source>
        <dbReference type="EMBL" id="CAF3849865.1"/>
    </source>
</evidence>
<evidence type="ECO:0000313" key="2">
    <source>
        <dbReference type="EMBL" id="CAF1611595.1"/>
    </source>
</evidence>
<dbReference type="EMBL" id="CAJNRG010004852">
    <property type="protein sequence ID" value="CAF2070014.1"/>
    <property type="molecule type" value="Genomic_DNA"/>
</dbReference>
<name>A0A819VKB1_9BILA</name>
<reference evidence="10" key="1">
    <citation type="submission" date="2021-02" db="EMBL/GenBank/DDBJ databases">
        <authorList>
            <person name="Nowell W R."/>
        </authorList>
    </citation>
    <scope>NUCLEOTIDE SEQUENCE</scope>
</reference>
<evidence type="ECO:0000313" key="4">
    <source>
        <dbReference type="EMBL" id="CAF2070014.1"/>
    </source>
</evidence>
<dbReference type="EMBL" id="CAJOBH010000084">
    <property type="protein sequence ID" value="CAF3758333.1"/>
    <property type="molecule type" value="Genomic_DNA"/>
</dbReference>
<comment type="caution">
    <text evidence="10">The sequence shown here is derived from an EMBL/GenBank/DDBJ whole genome shotgun (WGS) entry which is preliminary data.</text>
</comment>
<dbReference type="Proteomes" id="UP000681967">
    <property type="component" value="Unassembled WGS sequence"/>
</dbReference>
<evidence type="ECO:0000313" key="3">
    <source>
        <dbReference type="EMBL" id="CAF1942722.1"/>
    </source>
</evidence>
<dbReference type="Proteomes" id="UP000663855">
    <property type="component" value="Unassembled WGS sequence"/>
</dbReference>